<dbReference type="InterPro" id="IPR009367">
    <property type="entry name" value="Elm1-like"/>
</dbReference>
<comment type="caution">
    <text evidence="1">The sequence shown here is derived from an EMBL/GenBank/DDBJ whole genome shotgun (WGS) entry which is preliminary data.</text>
</comment>
<dbReference type="Proteomes" id="UP000237423">
    <property type="component" value="Unassembled WGS sequence"/>
</dbReference>
<dbReference type="EMBL" id="PGFZ01000003">
    <property type="protein sequence ID" value="POZ52311.1"/>
    <property type="molecule type" value="Genomic_DNA"/>
</dbReference>
<evidence type="ECO:0000313" key="2">
    <source>
        <dbReference type="Proteomes" id="UP000237423"/>
    </source>
</evidence>
<dbReference type="PANTHER" id="PTHR33986">
    <property type="entry name" value="OS02G0535700 PROTEIN"/>
    <property type="match status" value="1"/>
</dbReference>
<dbReference type="AlphaFoldDB" id="A0A2S5CNB7"/>
<evidence type="ECO:0000313" key="1">
    <source>
        <dbReference type="EMBL" id="POZ52311.1"/>
    </source>
</evidence>
<reference evidence="1 2" key="1">
    <citation type="submission" date="2017-11" db="EMBL/GenBank/DDBJ databases">
        <title>Draft Genome Sequence of Methylobacter psychrotolerans Sph1T, an Obligate Methanotroph from Low-Temperature Environments.</title>
        <authorList>
            <person name="Oshkin I.Y."/>
            <person name="Miroshnikov K."/>
            <person name="Belova S.E."/>
            <person name="Korzhenkov A."/>
            <person name="Toshchakov S.V."/>
            <person name="Dedysh S.N."/>
        </authorList>
    </citation>
    <scope>NUCLEOTIDE SEQUENCE [LARGE SCALE GENOMIC DNA]</scope>
    <source>
        <strain evidence="1 2">Sph1</strain>
    </source>
</reference>
<sequence>MTSNPNKAKPLVWVVDSTYTGELHARIGLAERLGYGYQLIPLPEAPSRTYGRHLQQRYRHETQGNTATPLLIISGTGEETTAAIADLRPLFAGQLVTIYLASILPDEHHPRLAEYDLIASPQLAGDNIVTLIGVPHQLSQDNLRLARQQHAAYFNTLPRPLIALLVGGNTRYCDGFTEDHAQRLATRVAAISKTLGGSLIITNSRRTPAPALNALLAGLDGIPYQAFDWQHLADNFYHALLAHADLFVVTGDSLSMCSEAAFTGKPLLVDLSNTATECYHRQIVGGLISYGAAKLLGDTFEPWHYTPPDPTGAVVSVIQRRFLLEESDVD</sequence>
<dbReference type="PANTHER" id="PTHR33986:SF15">
    <property type="entry name" value="MITOCHONDRIAL FISSION PROTEIN ELM1"/>
    <property type="match status" value="1"/>
</dbReference>
<proteinExistence type="predicted"/>
<dbReference type="Pfam" id="PF06258">
    <property type="entry name" value="Mito_fiss_Elm1"/>
    <property type="match status" value="1"/>
</dbReference>
<evidence type="ECO:0008006" key="3">
    <source>
        <dbReference type="Google" id="ProtNLM"/>
    </source>
</evidence>
<protein>
    <recommendedName>
        <fullName evidence="3">Nucleoside-diphosphate sugar epimerase</fullName>
    </recommendedName>
</protein>
<accession>A0A2S5CNB7</accession>
<dbReference type="RefSeq" id="WP_249028011.1">
    <property type="nucleotide sequence ID" value="NZ_PGFZ01000003.1"/>
</dbReference>
<organism evidence="1 2">
    <name type="scientific">Methylovulum psychrotolerans</name>
    <dbReference type="NCBI Taxonomy" id="1704499"/>
    <lineage>
        <taxon>Bacteria</taxon>
        <taxon>Pseudomonadati</taxon>
        <taxon>Pseudomonadota</taxon>
        <taxon>Gammaproteobacteria</taxon>
        <taxon>Methylococcales</taxon>
        <taxon>Methylococcaceae</taxon>
        <taxon>Methylovulum</taxon>
    </lineage>
</organism>
<name>A0A2S5CNB7_9GAMM</name>
<gene>
    <name evidence="1" type="ORF">AADEFJLK_01792</name>
</gene>